<evidence type="ECO:0000313" key="3">
    <source>
        <dbReference type="Proteomes" id="UP001148838"/>
    </source>
</evidence>
<sequence length="291" mass="31430">LDPDLFDAIVEEEQRELGLIKEGPPIIRQSPTHQPSPCTTPRKSVSIRVEPEDDGRHLTIPKTIAVSSSSETLTVLEGINFACDGTAMLADNTVISAPSSPSNLSNVTLVGSNNSETSPQDGDTVQAESQAPHDLEPESESDPELKSPPPPLTPVAKESSEETHKSAGTGVQFKRSSVPILESERRLSRTQMQVKRKGSEGQARRDACDDDKLRPEDLLPDESDHRAGPSSRSASITTTTVIQSYYASRRSIQDSECGGGSISQRTSFQHDSPQNSSKAGVVITSFRQSQR</sequence>
<feature type="region of interest" description="Disordered" evidence="1">
    <location>
        <begin position="19"/>
        <end position="43"/>
    </location>
</feature>
<feature type="compositionally biased region" description="Basic and acidic residues" evidence="1">
    <location>
        <begin position="197"/>
        <end position="227"/>
    </location>
</feature>
<reference evidence="2 3" key="1">
    <citation type="journal article" date="2022" name="Allergy">
        <title>Genome assembly and annotation of Periplaneta americana reveal a comprehensive cockroach allergen profile.</title>
        <authorList>
            <person name="Wang L."/>
            <person name="Xiong Q."/>
            <person name="Saelim N."/>
            <person name="Wang L."/>
            <person name="Nong W."/>
            <person name="Wan A.T."/>
            <person name="Shi M."/>
            <person name="Liu X."/>
            <person name="Cao Q."/>
            <person name="Hui J.H.L."/>
            <person name="Sookrung N."/>
            <person name="Leung T.F."/>
            <person name="Tungtrongchitr A."/>
            <person name="Tsui S.K.W."/>
        </authorList>
    </citation>
    <scope>NUCLEOTIDE SEQUENCE [LARGE SCALE GENOMIC DNA]</scope>
    <source>
        <strain evidence="2">PWHHKU_190912</strain>
    </source>
</reference>
<name>A0ABQ8TIG8_PERAM</name>
<feature type="non-terminal residue" evidence="2">
    <location>
        <position position="291"/>
    </location>
</feature>
<organism evidence="2 3">
    <name type="scientific">Periplaneta americana</name>
    <name type="common">American cockroach</name>
    <name type="synonym">Blatta americana</name>
    <dbReference type="NCBI Taxonomy" id="6978"/>
    <lineage>
        <taxon>Eukaryota</taxon>
        <taxon>Metazoa</taxon>
        <taxon>Ecdysozoa</taxon>
        <taxon>Arthropoda</taxon>
        <taxon>Hexapoda</taxon>
        <taxon>Insecta</taxon>
        <taxon>Pterygota</taxon>
        <taxon>Neoptera</taxon>
        <taxon>Polyneoptera</taxon>
        <taxon>Dictyoptera</taxon>
        <taxon>Blattodea</taxon>
        <taxon>Blattoidea</taxon>
        <taxon>Blattidae</taxon>
        <taxon>Blattinae</taxon>
        <taxon>Periplaneta</taxon>
    </lineage>
</organism>
<keyword evidence="3" id="KW-1185">Reference proteome</keyword>
<feature type="compositionally biased region" description="Polar residues" evidence="1">
    <location>
        <begin position="262"/>
        <end position="278"/>
    </location>
</feature>
<feature type="compositionally biased region" description="Polar residues" evidence="1">
    <location>
        <begin position="230"/>
        <end position="239"/>
    </location>
</feature>
<feature type="non-terminal residue" evidence="2">
    <location>
        <position position="1"/>
    </location>
</feature>
<feature type="compositionally biased region" description="Polar residues" evidence="1">
    <location>
        <begin position="29"/>
        <end position="43"/>
    </location>
</feature>
<feature type="region of interest" description="Disordered" evidence="1">
    <location>
        <begin position="98"/>
        <end position="239"/>
    </location>
</feature>
<proteinExistence type="predicted"/>
<protein>
    <submittedName>
        <fullName evidence="2">Uncharacterized protein</fullName>
    </submittedName>
</protein>
<feature type="compositionally biased region" description="Polar residues" evidence="1">
    <location>
        <begin position="98"/>
        <end position="129"/>
    </location>
</feature>
<feature type="region of interest" description="Disordered" evidence="1">
    <location>
        <begin position="253"/>
        <end position="291"/>
    </location>
</feature>
<dbReference type="EMBL" id="JAJSOF020000009">
    <property type="protein sequence ID" value="KAJ4445747.1"/>
    <property type="molecule type" value="Genomic_DNA"/>
</dbReference>
<comment type="caution">
    <text evidence="2">The sequence shown here is derived from an EMBL/GenBank/DDBJ whole genome shotgun (WGS) entry which is preliminary data.</text>
</comment>
<evidence type="ECO:0000313" key="2">
    <source>
        <dbReference type="EMBL" id="KAJ4445747.1"/>
    </source>
</evidence>
<accession>A0ABQ8TIG8</accession>
<gene>
    <name evidence="2" type="ORF">ANN_12432</name>
</gene>
<evidence type="ECO:0000256" key="1">
    <source>
        <dbReference type="SAM" id="MobiDB-lite"/>
    </source>
</evidence>
<dbReference type="Proteomes" id="UP001148838">
    <property type="component" value="Unassembled WGS sequence"/>
</dbReference>